<comment type="similarity">
    <text evidence="1">Belongs to the peptidase S8 family.</text>
</comment>
<evidence type="ECO:0000259" key="8">
    <source>
        <dbReference type="Pfam" id="PF00082"/>
    </source>
</evidence>
<evidence type="ECO:0008006" key="11">
    <source>
        <dbReference type="Google" id="ProtNLM"/>
    </source>
</evidence>
<evidence type="ECO:0000256" key="3">
    <source>
        <dbReference type="ARBA" id="ARBA00022525"/>
    </source>
</evidence>
<sequence length="999" mass="103393">MILKNSLLRSTIAGMFLGMTCSSPLLAINIEGLNERPQPASRLNTDPAKATIDITKTRAALLAQRKELFVRLETFSVAEYIMDEVNNGRATPDAAMQTAHAKMVDGQQQALNSALSGLDVDVISSYRVGINGFRANVQISAIGALLALPGVRSVTSFDVHTRSLQKSVPWIGVPEVWEKYSTGEGISIAVIDSGIDYLHANFGGRGDPAEFAANDQTIIEPGSFPTEKVVGGFDFAGAAYNPGDPDNSIPIPDPDPIDNSGHGSHVAGIAAGVGVPGEIGPGVAKGAKLYALKVFGDVGGTTLTADAIEWALDPNGDGSTDDHVDVINMSLGTPLGSADSPLAIASQNASEIGVIVVAAAGNEGGAAYVTASPAIAPGVISVAASLAGPQVENAIRVTAPAAIAADYSALEATFTPQLADIGPINGDLLIAQPLDACAPLVNSGDMPGKIALIQRGSCDFSQKAQAAEDAGAIGFVVFNNVPDEGPISMGGEAGPGIAGVMIATNEGILLADTLATGETVSLILDASIVIQRPDLDDTIASFSSRGPGLGGSSFKPDLSAPGSGIVSTGFGTGRGALSLSGTSMASPHIAGLSALILDINPHLKPAGIKAIMQNSTRSAAINPLSQAVYPLAFQGTGIVQAQVAATLSSFVSPAGVSFGRLNPALIANKRVHVVLHNRSHYPRLYEVSHQPNQSVAGVEVHGPRYVWVPASGKKKVPLHLKMRASASPADDGLYSQTEVDGWFTFNDGVDSLRVGYLAVVDPASAMSVRADAVGGGVVVKNRGVSTGFAEGFTLVGKDGTLLDNVPNAIKALGYRSSNFFDANNIIEFGISTEHPWESASVYEIDLLIDADGDGEFETTLIAIDQSLLTGTGNPGERLSTAIFNPQGGFLLFDAVTDMNDSVAVLPFFRNDIPGVPLGMLPEGDTDFDYQLLIFDLNNGSVDIQTGSIDLANESVPEAASFSLDAHTDAALGVVGSAEMLWLFQNNRRAKQSQFVTVQP</sequence>
<keyword evidence="7" id="KW-0720">Serine protease</keyword>
<evidence type="ECO:0000256" key="2">
    <source>
        <dbReference type="ARBA" id="ARBA00022512"/>
    </source>
</evidence>
<evidence type="ECO:0000256" key="6">
    <source>
        <dbReference type="ARBA" id="ARBA00022801"/>
    </source>
</evidence>
<dbReference type="CDD" id="cd07474">
    <property type="entry name" value="Peptidases_S8_subtilisin_Vpr-like"/>
    <property type="match status" value="1"/>
</dbReference>
<keyword evidence="2" id="KW-0134">Cell wall</keyword>
<dbReference type="GO" id="GO:0006508">
    <property type="term" value="P:proteolysis"/>
    <property type="evidence" value="ECO:0007669"/>
    <property type="project" value="UniProtKB-KW"/>
</dbReference>
<evidence type="ECO:0000313" key="10">
    <source>
        <dbReference type="EMBL" id="VAW63587.1"/>
    </source>
</evidence>
<evidence type="ECO:0000256" key="4">
    <source>
        <dbReference type="ARBA" id="ARBA00022670"/>
    </source>
</evidence>
<accession>A0A3B0XKA4</accession>
<dbReference type="PROSITE" id="PS51892">
    <property type="entry name" value="SUBTILASE"/>
    <property type="match status" value="1"/>
</dbReference>
<feature type="domain" description="Peptidase S8/S53" evidence="8">
    <location>
        <begin position="183"/>
        <end position="619"/>
    </location>
</feature>
<reference evidence="10" key="1">
    <citation type="submission" date="2018-06" db="EMBL/GenBank/DDBJ databases">
        <authorList>
            <person name="Zhirakovskaya E."/>
        </authorList>
    </citation>
    <scope>NUCLEOTIDE SEQUENCE</scope>
</reference>
<dbReference type="InterPro" id="IPR000209">
    <property type="entry name" value="Peptidase_S8/S53_dom"/>
</dbReference>
<dbReference type="CDD" id="cd04818">
    <property type="entry name" value="PA_subtilisin_1"/>
    <property type="match status" value="1"/>
</dbReference>
<gene>
    <name evidence="10" type="ORF">MNBD_GAMMA10-2795</name>
</gene>
<dbReference type="GO" id="GO:0004252">
    <property type="term" value="F:serine-type endopeptidase activity"/>
    <property type="evidence" value="ECO:0007669"/>
    <property type="project" value="InterPro"/>
</dbReference>
<dbReference type="EMBL" id="UOFJ01000112">
    <property type="protein sequence ID" value="VAW63587.1"/>
    <property type="molecule type" value="Genomic_DNA"/>
</dbReference>
<dbReference type="Pfam" id="PF00082">
    <property type="entry name" value="Peptidase_S8"/>
    <property type="match status" value="1"/>
</dbReference>
<keyword evidence="4" id="KW-0645">Protease</keyword>
<dbReference type="Gene3D" id="3.50.30.30">
    <property type="match status" value="1"/>
</dbReference>
<dbReference type="PANTHER" id="PTHR43806">
    <property type="entry name" value="PEPTIDASE S8"/>
    <property type="match status" value="1"/>
</dbReference>
<protein>
    <recommendedName>
        <fullName evidence="11">Serine protease, subtilase family</fullName>
    </recommendedName>
</protein>
<dbReference type="InterPro" id="IPR034213">
    <property type="entry name" value="S8_Vpr-like"/>
</dbReference>
<feature type="domain" description="PA" evidence="9">
    <location>
        <begin position="429"/>
        <end position="507"/>
    </location>
</feature>
<keyword evidence="6" id="KW-0378">Hydrolase</keyword>
<dbReference type="AlphaFoldDB" id="A0A3B0XKA4"/>
<dbReference type="InterPro" id="IPR036852">
    <property type="entry name" value="Peptidase_S8/S53_dom_sf"/>
</dbReference>
<dbReference type="SUPFAM" id="SSF52743">
    <property type="entry name" value="Subtilisin-like"/>
    <property type="match status" value="1"/>
</dbReference>
<dbReference type="PROSITE" id="PS00136">
    <property type="entry name" value="SUBTILASE_ASP"/>
    <property type="match status" value="1"/>
</dbReference>
<dbReference type="PANTHER" id="PTHR43806:SF11">
    <property type="entry name" value="CEREVISIN-RELATED"/>
    <property type="match status" value="1"/>
</dbReference>
<dbReference type="InterPro" id="IPR023827">
    <property type="entry name" value="Peptidase_S8_Asp-AS"/>
</dbReference>
<dbReference type="InterPro" id="IPR022398">
    <property type="entry name" value="Peptidase_S8_His-AS"/>
</dbReference>
<evidence type="ECO:0000256" key="5">
    <source>
        <dbReference type="ARBA" id="ARBA00022729"/>
    </source>
</evidence>
<dbReference type="PROSITE" id="PS00138">
    <property type="entry name" value="SUBTILASE_SER"/>
    <property type="match status" value="1"/>
</dbReference>
<dbReference type="InterPro" id="IPR015500">
    <property type="entry name" value="Peptidase_S8_subtilisin-rel"/>
</dbReference>
<dbReference type="PROSITE" id="PS00137">
    <property type="entry name" value="SUBTILASE_HIS"/>
    <property type="match status" value="1"/>
</dbReference>
<organism evidence="10">
    <name type="scientific">hydrothermal vent metagenome</name>
    <dbReference type="NCBI Taxonomy" id="652676"/>
    <lineage>
        <taxon>unclassified sequences</taxon>
        <taxon>metagenomes</taxon>
        <taxon>ecological metagenomes</taxon>
    </lineage>
</organism>
<dbReference type="InterPro" id="IPR050131">
    <property type="entry name" value="Peptidase_S8_subtilisin-like"/>
</dbReference>
<dbReference type="PRINTS" id="PR00723">
    <property type="entry name" value="SUBTILISIN"/>
</dbReference>
<keyword evidence="3" id="KW-0964">Secreted</keyword>
<dbReference type="Pfam" id="PF02225">
    <property type="entry name" value="PA"/>
    <property type="match status" value="1"/>
</dbReference>
<dbReference type="Gene3D" id="3.40.50.200">
    <property type="entry name" value="Peptidase S8/S53 domain"/>
    <property type="match status" value="1"/>
</dbReference>
<name>A0A3B0XKA4_9ZZZZ</name>
<dbReference type="InterPro" id="IPR046450">
    <property type="entry name" value="PA_dom_sf"/>
</dbReference>
<keyword evidence="5" id="KW-0732">Signal</keyword>
<evidence type="ECO:0000259" key="9">
    <source>
        <dbReference type="Pfam" id="PF02225"/>
    </source>
</evidence>
<evidence type="ECO:0000256" key="7">
    <source>
        <dbReference type="ARBA" id="ARBA00022825"/>
    </source>
</evidence>
<evidence type="ECO:0000256" key="1">
    <source>
        <dbReference type="ARBA" id="ARBA00011073"/>
    </source>
</evidence>
<dbReference type="SUPFAM" id="SSF52025">
    <property type="entry name" value="PA domain"/>
    <property type="match status" value="1"/>
</dbReference>
<dbReference type="InterPro" id="IPR023828">
    <property type="entry name" value="Peptidase_S8_Ser-AS"/>
</dbReference>
<dbReference type="InterPro" id="IPR003137">
    <property type="entry name" value="PA_domain"/>
</dbReference>
<proteinExistence type="inferred from homology"/>